<evidence type="ECO:0000256" key="8">
    <source>
        <dbReference type="SAM" id="Phobius"/>
    </source>
</evidence>
<dbReference type="InterPro" id="IPR034161">
    <property type="entry name" value="Pepsin-like_plant"/>
</dbReference>
<dbReference type="PROSITE" id="PS51767">
    <property type="entry name" value="PEPTIDASE_A1"/>
    <property type="match status" value="1"/>
</dbReference>
<evidence type="ECO:0000256" key="1">
    <source>
        <dbReference type="ARBA" id="ARBA00007447"/>
    </source>
</evidence>
<dbReference type="PANTHER" id="PTHR13683:SF748">
    <property type="entry name" value="PEPTIDASE A1 DOMAIN-CONTAINING PROTEIN"/>
    <property type="match status" value="1"/>
</dbReference>
<dbReference type="SMR" id="A0A8I6ZES4"/>
<keyword evidence="4 7" id="KW-0378">Hydrolase</keyword>
<dbReference type="InterPro" id="IPR032861">
    <property type="entry name" value="TAXi_N"/>
</dbReference>
<dbReference type="OMA" id="HIVFMEF"/>
<dbReference type="InterPro" id="IPR001461">
    <property type="entry name" value="Aspartic_peptidase_A1"/>
</dbReference>
<keyword evidence="8" id="KW-0812">Transmembrane</keyword>
<dbReference type="SUPFAM" id="SSF50630">
    <property type="entry name" value="Acid proteases"/>
    <property type="match status" value="1"/>
</dbReference>
<dbReference type="InterPro" id="IPR032799">
    <property type="entry name" value="TAXi_C"/>
</dbReference>
<gene>
    <name evidence="11" type="primary">LOC123410484</name>
</gene>
<feature type="chain" id="PRO_5035326024" description="Peptidase A1 domain-containing protein" evidence="9">
    <location>
        <begin position="22"/>
        <end position="474"/>
    </location>
</feature>
<dbReference type="Pfam" id="PF14543">
    <property type="entry name" value="TAXi_N"/>
    <property type="match status" value="1"/>
</dbReference>
<dbReference type="AlphaFoldDB" id="A0A8I6ZES4"/>
<feature type="signal peptide" evidence="9">
    <location>
        <begin position="1"/>
        <end position="21"/>
    </location>
</feature>
<evidence type="ECO:0000256" key="4">
    <source>
        <dbReference type="ARBA" id="ARBA00022801"/>
    </source>
</evidence>
<dbReference type="GeneID" id="123410484"/>
<dbReference type="Pfam" id="PF14541">
    <property type="entry name" value="TAXi_C"/>
    <property type="match status" value="1"/>
</dbReference>
<reference evidence="11" key="3">
    <citation type="submission" date="2022-01" db="UniProtKB">
        <authorList>
            <consortium name="EnsemblPlants"/>
        </authorList>
    </citation>
    <scope>IDENTIFICATION</scope>
    <source>
        <strain evidence="11">subsp. vulgare</strain>
    </source>
</reference>
<evidence type="ECO:0000313" key="12">
    <source>
        <dbReference type="Proteomes" id="UP000011116"/>
    </source>
</evidence>
<keyword evidence="8" id="KW-0472">Membrane</keyword>
<evidence type="ECO:0000259" key="10">
    <source>
        <dbReference type="PROSITE" id="PS51767"/>
    </source>
</evidence>
<dbReference type="EnsemblPlants" id="HORVU.MOREX.r3.7HG0738210.1">
    <property type="protein sequence ID" value="HORVU.MOREX.r3.7HG0738210.1"/>
    <property type="gene ID" value="HORVU.MOREX.r3.7HG0738210"/>
</dbReference>
<feature type="transmembrane region" description="Helical" evidence="8">
    <location>
        <begin position="450"/>
        <end position="473"/>
    </location>
</feature>
<evidence type="ECO:0000256" key="7">
    <source>
        <dbReference type="RuleBase" id="RU000454"/>
    </source>
</evidence>
<keyword evidence="8" id="KW-1133">Transmembrane helix</keyword>
<dbReference type="CDD" id="cd05476">
    <property type="entry name" value="pepsin_A_like_plant"/>
    <property type="match status" value="1"/>
</dbReference>
<dbReference type="InterPro" id="IPR001969">
    <property type="entry name" value="Aspartic_peptidase_AS"/>
</dbReference>
<dbReference type="Gramene" id="HORVU.MOREX.r2.7HG0612290.1">
    <property type="protein sequence ID" value="HORVU.MOREX.r2.7HG0612290.1"/>
    <property type="gene ID" value="HORVU.MOREX.r2.7HG0612290"/>
</dbReference>
<keyword evidence="12" id="KW-1185">Reference proteome</keyword>
<keyword evidence="3 7" id="KW-0064">Aspartyl protease</keyword>
<evidence type="ECO:0000313" key="11">
    <source>
        <dbReference type="EnsemblPlants" id="HORVU.MOREX.r3.7HG0738210.1"/>
    </source>
</evidence>
<accession>A0A8I6ZES4</accession>
<dbReference type="RefSeq" id="XP_044959366.1">
    <property type="nucleotide sequence ID" value="XM_045103431.1"/>
</dbReference>
<keyword evidence="9" id="KW-0732">Signal</keyword>
<dbReference type="Proteomes" id="UP000011116">
    <property type="component" value="Chromosome 7H"/>
</dbReference>
<dbReference type="FunFam" id="2.40.70.10:FF:000018">
    <property type="entry name" value="Aspartic proteinase-like protein 2"/>
    <property type="match status" value="1"/>
</dbReference>
<evidence type="ECO:0000256" key="5">
    <source>
        <dbReference type="ARBA" id="ARBA00023180"/>
    </source>
</evidence>
<sequence>MRPSGLAAVVVMVLLATAAPAVNPAMVLERAVPLNGVPLGHLMELDRARHARMGVVNVPVQGNSNPFADGIYYTSVKLGNPPKEHTFLIDTGSDISWVACEGCMGCSTKSALKNQMELYNPDSSSTSSRVSCSDDNCKAADNSGSKVCQTSDSTSSLCGYNLTYGDGTGVSGYYVSDTMYLDTIMGNQHLANTSASVVFGCTKLFSGLAATDGILAFGQQQLSIPSQLNSLGLSPKKFSHCLKGSEEGGGIFLLGEIMSPKLVYTPLAAGPYYNLNLEGIAVNGQDLPIDSSLFATSNKQGPIVDSGTTLTYLVDGAYDGFVSAIVAAVSPSVRPFGTKRAGMGDTCFLSSSSIDLLFPTVTLYFKGGAGMTMKPGNYLLQQGAIGNDIVWCIGWQSTKAIQNGHGITVLGDLALHDKIFVYDLKNMRLGWTDYNCSLFNKNTRIDVSGGSSYCSGLIAIGVAVVWLIVIQIVI</sequence>
<name>A0A8I6ZES4_HORVV</name>
<dbReference type="KEGG" id="hvg:123410484"/>
<dbReference type="OrthoDB" id="2747330at2759"/>
<keyword evidence="5" id="KW-0325">Glycoprotein</keyword>
<feature type="active site" evidence="6">
    <location>
        <position position="305"/>
    </location>
</feature>
<dbReference type="GO" id="GO:0004190">
    <property type="term" value="F:aspartic-type endopeptidase activity"/>
    <property type="evidence" value="ECO:0007669"/>
    <property type="project" value="UniProtKB-KW"/>
</dbReference>
<reference evidence="12" key="1">
    <citation type="journal article" date="2012" name="Nature">
        <title>A physical, genetic and functional sequence assembly of the barley genome.</title>
        <authorList>
            <consortium name="The International Barley Genome Sequencing Consortium"/>
            <person name="Mayer K.F."/>
            <person name="Waugh R."/>
            <person name="Brown J.W."/>
            <person name="Schulman A."/>
            <person name="Langridge P."/>
            <person name="Platzer M."/>
            <person name="Fincher G.B."/>
            <person name="Muehlbauer G.J."/>
            <person name="Sato K."/>
            <person name="Close T.J."/>
            <person name="Wise R.P."/>
            <person name="Stein N."/>
        </authorList>
    </citation>
    <scope>NUCLEOTIDE SEQUENCE [LARGE SCALE GENOMIC DNA]</scope>
    <source>
        <strain evidence="12">cv. Morex</strain>
    </source>
</reference>
<protein>
    <recommendedName>
        <fullName evidence="10">Peptidase A1 domain-containing protein</fullName>
    </recommendedName>
</protein>
<evidence type="ECO:0000256" key="9">
    <source>
        <dbReference type="SAM" id="SignalP"/>
    </source>
</evidence>
<dbReference type="Gramene" id="HORVU.MOREX.r3.7HG0738210.1">
    <property type="protein sequence ID" value="HORVU.MOREX.r3.7HG0738210.1"/>
    <property type="gene ID" value="HORVU.MOREX.r3.7HG0738210"/>
</dbReference>
<keyword evidence="2 7" id="KW-0645">Protease</keyword>
<dbReference type="Gene3D" id="2.40.70.10">
    <property type="entry name" value="Acid Proteases"/>
    <property type="match status" value="2"/>
</dbReference>
<evidence type="ECO:0000256" key="2">
    <source>
        <dbReference type="ARBA" id="ARBA00022670"/>
    </source>
</evidence>
<evidence type="ECO:0000256" key="6">
    <source>
        <dbReference type="PIRSR" id="PIRSR601461-1"/>
    </source>
</evidence>
<proteinExistence type="inferred from homology"/>
<dbReference type="InterPro" id="IPR033121">
    <property type="entry name" value="PEPTIDASE_A1"/>
</dbReference>
<dbReference type="GO" id="GO:0006508">
    <property type="term" value="P:proteolysis"/>
    <property type="evidence" value="ECO:0007669"/>
    <property type="project" value="UniProtKB-KW"/>
</dbReference>
<reference evidence="11" key="2">
    <citation type="submission" date="2020-10" db="EMBL/GenBank/DDBJ databases">
        <authorList>
            <person name="Scholz U."/>
            <person name="Mascher M."/>
            <person name="Fiebig A."/>
        </authorList>
    </citation>
    <scope>NUCLEOTIDE SEQUENCE [LARGE SCALE GENOMIC DNA]</scope>
    <source>
        <strain evidence="11">cv. Morex</strain>
    </source>
</reference>
<feature type="active site" evidence="6">
    <location>
        <position position="90"/>
    </location>
</feature>
<dbReference type="PROSITE" id="PS00141">
    <property type="entry name" value="ASP_PROTEASE"/>
    <property type="match status" value="1"/>
</dbReference>
<feature type="domain" description="Peptidase A1" evidence="10">
    <location>
        <begin position="72"/>
        <end position="432"/>
    </location>
</feature>
<dbReference type="PANTHER" id="PTHR13683">
    <property type="entry name" value="ASPARTYL PROTEASES"/>
    <property type="match status" value="1"/>
</dbReference>
<organism evidence="11 12">
    <name type="scientific">Hordeum vulgare subsp. vulgare</name>
    <name type="common">Domesticated barley</name>
    <dbReference type="NCBI Taxonomy" id="112509"/>
    <lineage>
        <taxon>Eukaryota</taxon>
        <taxon>Viridiplantae</taxon>
        <taxon>Streptophyta</taxon>
        <taxon>Embryophyta</taxon>
        <taxon>Tracheophyta</taxon>
        <taxon>Spermatophyta</taxon>
        <taxon>Magnoliopsida</taxon>
        <taxon>Liliopsida</taxon>
        <taxon>Poales</taxon>
        <taxon>Poaceae</taxon>
        <taxon>BOP clade</taxon>
        <taxon>Pooideae</taxon>
        <taxon>Triticodae</taxon>
        <taxon>Triticeae</taxon>
        <taxon>Hordeinae</taxon>
        <taxon>Hordeum</taxon>
    </lineage>
</organism>
<comment type="similarity">
    <text evidence="1 7">Belongs to the peptidase A1 family.</text>
</comment>
<evidence type="ECO:0000256" key="3">
    <source>
        <dbReference type="ARBA" id="ARBA00022750"/>
    </source>
</evidence>
<dbReference type="InterPro" id="IPR021109">
    <property type="entry name" value="Peptidase_aspartic_dom_sf"/>
</dbReference>
<dbReference type="PRINTS" id="PR00792">
    <property type="entry name" value="PEPSIN"/>
</dbReference>